<organism evidence="2">
    <name type="scientific">Rhipicephalus microplus</name>
    <name type="common">Cattle tick</name>
    <name type="synonym">Boophilus microplus</name>
    <dbReference type="NCBI Taxonomy" id="6941"/>
    <lineage>
        <taxon>Eukaryota</taxon>
        <taxon>Metazoa</taxon>
        <taxon>Ecdysozoa</taxon>
        <taxon>Arthropoda</taxon>
        <taxon>Chelicerata</taxon>
        <taxon>Arachnida</taxon>
        <taxon>Acari</taxon>
        <taxon>Parasitiformes</taxon>
        <taxon>Ixodida</taxon>
        <taxon>Ixodoidea</taxon>
        <taxon>Ixodidae</taxon>
        <taxon>Rhipicephalinae</taxon>
        <taxon>Rhipicephalus</taxon>
        <taxon>Boophilus</taxon>
    </lineage>
</organism>
<dbReference type="AlphaFoldDB" id="A0A6G5AFU1"/>
<accession>A0A6G5AFU1</accession>
<protein>
    <submittedName>
        <fullName evidence="2">Putative tick transposon</fullName>
    </submittedName>
</protein>
<proteinExistence type="predicted"/>
<sequence>MGPSVEGRERRPIHVMPYLYSVSHNVKKVANRYGVDVLFSAPTKLRQICSLMTKQKKAKCTKKHANVFIRCVFAVVYLIPLSCGRVYIGQTGRCLNERLREHSLAVKGKMVVI</sequence>
<evidence type="ECO:0000313" key="2">
    <source>
        <dbReference type="EMBL" id="NIE49458.1"/>
    </source>
</evidence>
<keyword evidence="1" id="KW-0472">Membrane</keyword>
<dbReference type="EMBL" id="GIKN01007185">
    <property type="protein sequence ID" value="NIE49458.1"/>
    <property type="molecule type" value="Transcribed_RNA"/>
</dbReference>
<evidence type="ECO:0000256" key="1">
    <source>
        <dbReference type="SAM" id="Phobius"/>
    </source>
</evidence>
<feature type="transmembrane region" description="Helical" evidence="1">
    <location>
        <begin position="67"/>
        <end position="88"/>
    </location>
</feature>
<keyword evidence="1" id="KW-1133">Transmembrane helix</keyword>
<keyword evidence="1" id="KW-0812">Transmembrane</keyword>
<name>A0A6G5AFU1_RHIMP</name>
<reference evidence="2" key="1">
    <citation type="submission" date="2020-03" db="EMBL/GenBank/DDBJ databases">
        <title>A transcriptome and proteome of the tick Rhipicephalus microplus shaped by the genetic composition of its hosts and developmental stage.</title>
        <authorList>
            <person name="Garcia G.R."/>
            <person name="Ribeiro J.M.C."/>
            <person name="Maruyama S.R."/>
            <person name="Gardinasse L.G."/>
            <person name="Nelson K."/>
            <person name="Ferreira B.R."/>
            <person name="Andrade T.G."/>
            <person name="Santos I.K.F.M."/>
        </authorList>
    </citation>
    <scope>NUCLEOTIDE SEQUENCE</scope>
    <source>
        <strain evidence="2">NSGR</strain>
        <tissue evidence="2">Salivary glands</tissue>
    </source>
</reference>